<evidence type="ECO:0000313" key="1">
    <source>
        <dbReference type="EMBL" id="OAX43683.1"/>
    </source>
</evidence>
<protein>
    <submittedName>
        <fullName evidence="1">Uncharacterized protein</fullName>
    </submittedName>
</protein>
<dbReference type="AlphaFoldDB" id="A0A1B7NFQ0"/>
<accession>A0A1B7NFQ0</accession>
<sequence length="87" mass="10015">MASHYGHFPHPLVYIEWFRPLRDLEPATGLYRLARSTRNQLRFGADVSVQDLFQAGHLMPRFGADKEYVSWLSGDVLECADGFYINP</sequence>
<dbReference type="InParanoid" id="A0A1B7NFQ0"/>
<dbReference type="OrthoDB" id="2606601at2759"/>
<keyword evidence="2" id="KW-1185">Reference proteome</keyword>
<organism evidence="1 2">
    <name type="scientific">Rhizopogon vinicolor AM-OR11-026</name>
    <dbReference type="NCBI Taxonomy" id="1314800"/>
    <lineage>
        <taxon>Eukaryota</taxon>
        <taxon>Fungi</taxon>
        <taxon>Dikarya</taxon>
        <taxon>Basidiomycota</taxon>
        <taxon>Agaricomycotina</taxon>
        <taxon>Agaricomycetes</taxon>
        <taxon>Agaricomycetidae</taxon>
        <taxon>Boletales</taxon>
        <taxon>Suillineae</taxon>
        <taxon>Rhizopogonaceae</taxon>
        <taxon>Rhizopogon</taxon>
    </lineage>
</organism>
<reference evidence="1 2" key="1">
    <citation type="submission" date="2016-06" db="EMBL/GenBank/DDBJ databases">
        <title>Comparative genomics of the ectomycorrhizal sister species Rhizopogon vinicolor and Rhizopogon vesiculosus (Basidiomycota: Boletales) reveals a divergence of the mating type B locus.</title>
        <authorList>
            <consortium name="DOE Joint Genome Institute"/>
            <person name="Mujic A.B."/>
            <person name="Kuo A."/>
            <person name="Tritt A."/>
            <person name="Lipzen A."/>
            <person name="Chen C."/>
            <person name="Johnson J."/>
            <person name="Sharma A."/>
            <person name="Barry K."/>
            <person name="Grigoriev I.V."/>
            <person name="Spatafora J.W."/>
        </authorList>
    </citation>
    <scope>NUCLEOTIDE SEQUENCE [LARGE SCALE GENOMIC DNA]</scope>
    <source>
        <strain evidence="1 2">AM-OR11-026</strain>
    </source>
</reference>
<dbReference type="Proteomes" id="UP000092154">
    <property type="component" value="Unassembled WGS sequence"/>
</dbReference>
<proteinExistence type="predicted"/>
<gene>
    <name evidence="1" type="ORF">K503DRAFT_731045</name>
</gene>
<dbReference type="EMBL" id="KV448134">
    <property type="protein sequence ID" value="OAX43683.1"/>
    <property type="molecule type" value="Genomic_DNA"/>
</dbReference>
<name>A0A1B7NFQ0_9AGAM</name>
<evidence type="ECO:0000313" key="2">
    <source>
        <dbReference type="Proteomes" id="UP000092154"/>
    </source>
</evidence>